<protein>
    <submittedName>
        <fullName evidence="1">Uncharacterized protein</fullName>
    </submittedName>
</protein>
<sequence length="48" mass="5056">MRRFLLSCLVVLLAAAAIHSIKAPILVTLAGPATALPIASIGDVFRHF</sequence>
<keyword evidence="2" id="KW-1185">Reference proteome</keyword>
<dbReference type="EMBL" id="JANEWF010000018">
    <property type="protein sequence ID" value="MDA8484615.1"/>
    <property type="molecule type" value="Genomic_DNA"/>
</dbReference>
<proteinExistence type="predicted"/>
<evidence type="ECO:0000313" key="2">
    <source>
        <dbReference type="Proteomes" id="UP001211689"/>
    </source>
</evidence>
<gene>
    <name evidence="1" type="ORF">NNO07_16200</name>
</gene>
<dbReference type="Proteomes" id="UP001211689">
    <property type="component" value="Unassembled WGS sequence"/>
</dbReference>
<evidence type="ECO:0000313" key="1">
    <source>
        <dbReference type="EMBL" id="MDA8484615.1"/>
    </source>
</evidence>
<organism evidence="1 2">
    <name type="scientific">Metapseudomonas resinovorans</name>
    <name type="common">Pseudomonas resinovorans</name>
    <dbReference type="NCBI Taxonomy" id="53412"/>
    <lineage>
        <taxon>Bacteria</taxon>
        <taxon>Pseudomonadati</taxon>
        <taxon>Pseudomonadota</taxon>
        <taxon>Gammaproteobacteria</taxon>
        <taxon>Pseudomonadales</taxon>
        <taxon>Pseudomonadaceae</taxon>
        <taxon>Metapseudomonas</taxon>
    </lineage>
</organism>
<comment type="caution">
    <text evidence="1">The sequence shown here is derived from an EMBL/GenBank/DDBJ whole genome shotgun (WGS) entry which is preliminary data.</text>
</comment>
<reference evidence="1 2" key="1">
    <citation type="submission" date="2022-07" db="EMBL/GenBank/DDBJ databases">
        <title>Genome Analysis of Selected Gammaproteobacteria from Nigerian Food snails.</title>
        <authorList>
            <person name="Okafor A.C."/>
        </authorList>
    </citation>
    <scope>NUCLEOTIDE SEQUENCE [LARGE SCALE GENOMIC DNA]</scope>
    <source>
        <strain evidence="1 2">Awg 2</strain>
    </source>
</reference>
<name>A0ABT4Y7S6_METRE</name>
<accession>A0ABT4Y7S6</accession>
<dbReference type="RefSeq" id="WP_190828247.1">
    <property type="nucleotide sequence ID" value="NZ_JANEWF010000018.1"/>
</dbReference>